<evidence type="ECO:0000256" key="8">
    <source>
        <dbReference type="ARBA" id="ARBA00023136"/>
    </source>
</evidence>
<feature type="transmembrane region" description="Helical" evidence="9">
    <location>
        <begin position="168"/>
        <end position="189"/>
    </location>
</feature>
<dbReference type="Gene3D" id="3.30.565.10">
    <property type="entry name" value="Histidine kinase-like ATPase, C-terminal domain"/>
    <property type="match status" value="1"/>
</dbReference>
<evidence type="ECO:0000313" key="11">
    <source>
        <dbReference type="EMBL" id="OIJ42931.1"/>
    </source>
</evidence>
<feature type="transmembrane region" description="Helical" evidence="9">
    <location>
        <begin position="103"/>
        <end position="131"/>
    </location>
</feature>
<comment type="caution">
    <text evidence="11">The sequence shown here is derived from an EMBL/GenBank/DDBJ whole genome shotgun (WGS) entry which is preliminary data.</text>
</comment>
<dbReference type="GO" id="GO:0005886">
    <property type="term" value="C:plasma membrane"/>
    <property type="evidence" value="ECO:0007669"/>
    <property type="project" value="UniProtKB-SubCell"/>
</dbReference>
<keyword evidence="8 9" id="KW-0472">Membrane</keyword>
<keyword evidence="6 9" id="KW-1133">Transmembrane helix</keyword>
<dbReference type="RefSeq" id="WP_083415428.1">
    <property type="nucleotide sequence ID" value="NZ_JRYB01000001.1"/>
</dbReference>
<keyword evidence="3" id="KW-0808">Transferase</keyword>
<evidence type="ECO:0000256" key="4">
    <source>
        <dbReference type="ARBA" id="ARBA00022692"/>
    </source>
</evidence>
<dbReference type="InterPro" id="IPR050482">
    <property type="entry name" value="Sensor_HK_TwoCompSys"/>
</dbReference>
<evidence type="ECO:0000256" key="9">
    <source>
        <dbReference type="SAM" id="Phobius"/>
    </source>
</evidence>
<feature type="transmembrane region" description="Helical" evidence="9">
    <location>
        <begin position="143"/>
        <end position="162"/>
    </location>
</feature>
<dbReference type="AlphaFoldDB" id="A0A1S2NCV9"/>
<dbReference type="InterPro" id="IPR036890">
    <property type="entry name" value="HATPase_C_sf"/>
</dbReference>
<dbReference type="GO" id="GO:0000155">
    <property type="term" value="F:phosphorelay sensor kinase activity"/>
    <property type="evidence" value="ECO:0007669"/>
    <property type="project" value="InterPro"/>
</dbReference>
<sequence length="573" mass="62623">MNWLASIVPSFLRSTVRARAAQSSAEQRVASADAEVWMVFGMRVLLAVSALLTLYIGPGGVTVSGEWTWAVFAAYVLHSLTLLAIAGYRAGFSHGPLVYWIDIAWYGVIVWASGGSASPFFSFFFFAILAASFRHGFDAGAKLTLGSVGVVALSVLAAQGLASLHILLLRATFVLALGYMVAFWGGLAVDQRRRLALLRDVSRLSNPRFGVQHTLDSLMEKILRFYGADSCVLLMQDSHERWVMSTAHHPKSARAISRSRPDEADIEPLLGLEDGASLYQAPPRHFGLFVLGRATALHQGKDTREWRRADPDACGHVADLLDAEGFISATLPLRKGRGLIIVTGARLKRSDASFLKHIVQQAFPVIETIDLLDRLASEAALRERQTIARDLHDSTIQPYIGLRHAVAAIRNQAGDDSPVAPELDRLMAMCSGVIGDMRDFAQRFRSGRQEEPELLIALRRQLRQVETFYGLDVMLEMHADSGINDRMAAEVFQIVTEGISNICKHTRARTAGVVVEEEGGLLAIDIFNPAAVAGQAAAPFVPRSIAERVQGLGGKLEVEADGRQTLLRIRIPI</sequence>
<protein>
    <submittedName>
        <fullName evidence="11">Histidine kinase family protein</fullName>
    </submittedName>
</protein>
<evidence type="ECO:0000256" key="5">
    <source>
        <dbReference type="ARBA" id="ARBA00022777"/>
    </source>
</evidence>
<keyword evidence="2" id="KW-1003">Cell membrane</keyword>
<feature type="transmembrane region" description="Helical" evidence="9">
    <location>
        <begin position="69"/>
        <end position="91"/>
    </location>
</feature>
<proteinExistence type="predicted"/>
<name>A0A1S2NCV9_9BURK</name>
<accession>A0A1S2NCV9</accession>
<evidence type="ECO:0000256" key="2">
    <source>
        <dbReference type="ARBA" id="ARBA00022475"/>
    </source>
</evidence>
<comment type="subcellular location">
    <subcellularLocation>
        <location evidence="1">Cell membrane</location>
        <topology evidence="1">Multi-pass membrane protein</topology>
    </subcellularLocation>
</comment>
<evidence type="ECO:0000256" key="6">
    <source>
        <dbReference type="ARBA" id="ARBA00022989"/>
    </source>
</evidence>
<dbReference type="Gene3D" id="1.20.5.1930">
    <property type="match status" value="1"/>
</dbReference>
<keyword evidence="7" id="KW-0902">Two-component regulatory system</keyword>
<organism evidence="11 12">
    <name type="scientific">Massilia timonae</name>
    <dbReference type="NCBI Taxonomy" id="47229"/>
    <lineage>
        <taxon>Bacteria</taxon>
        <taxon>Pseudomonadati</taxon>
        <taxon>Pseudomonadota</taxon>
        <taxon>Betaproteobacteria</taxon>
        <taxon>Burkholderiales</taxon>
        <taxon>Oxalobacteraceae</taxon>
        <taxon>Telluria group</taxon>
        <taxon>Massilia</taxon>
    </lineage>
</organism>
<evidence type="ECO:0000313" key="12">
    <source>
        <dbReference type="Proteomes" id="UP000180246"/>
    </source>
</evidence>
<keyword evidence="4 9" id="KW-0812">Transmembrane</keyword>
<evidence type="ECO:0000256" key="3">
    <source>
        <dbReference type="ARBA" id="ARBA00022679"/>
    </source>
</evidence>
<dbReference type="PANTHER" id="PTHR24421">
    <property type="entry name" value="NITRATE/NITRITE SENSOR PROTEIN NARX-RELATED"/>
    <property type="match status" value="1"/>
</dbReference>
<dbReference type="PANTHER" id="PTHR24421:SF37">
    <property type="entry name" value="SENSOR HISTIDINE KINASE NARS"/>
    <property type="match status" value="1"/>
</dbReference>
<gene>
    <name evidence="11" type="ORF">LO55_3753</name>
</gene>
<dbReference type="GO" id="GO:0046983">
    <property type="term" value="F:protein dimerization activity"/>
    <property type="evidence" value="ECO:0007669"/>
    <property type="project" value="InterPro"/>
</dbReference>
<evidence type="ECO:0000256" key="1">
    <source>
        <dbReference type="ARBA" id="ARBA00004651"/>
    </source>
</evidence>
<evidence type="ECO:0000256" key="7">
    <source>
        <dbReference type="ARBA" id="ARBA00023012"/>
    </source>
</evidence>
<dbReference type="Proteomes" id="UP000180246">
    <property type="component" value="Unassembled WGS sequence"/>
</dbReference>
<dbReference type="InterPro" id="IPR011712">
    <property type="entry name" value="Sig_transdc_His_kin_sub3_dim/P"/>
</dbReference>
<feature type="transmembrane region" description="Helical" evidence="9">
    <location>
        <begin position="36"/>
        <end position="57"/>
    </location>
</feature>
<feature type="domain" description="Signal transduction histidine kinase subgroup 3 dimerisation and phosphoacceptor" evidence="10">
    <location>
        <begin position="383"/>
        <end position="447"/>
    </location>
</feature>
<reference evidence="11 12" key="1">
    <citation type="submission" date="2014-10" db="EMBL/GenBank/DDBJ databases">
        <authorList>
            <person name="Seo M.-J."/>
            <person name="Seok Y.J."/>
            <person name="Cha I.-T."/>
        </authorList>
    </citation>
    <scope>NUCLEOTIDE SEQUENCE [LARGE SCALE GENOMIC DNA]</scope>
    <source>
        <strain evidence="11 12">NEU</strain>
    </source>
</reference>
<evidence type="ECO:0000259" key="10">
    <source>
        <dbReference type="Pfam" id="PF07730"/>
    </source>
</evidence>
<dbReference type="Pfam" id="PF07730">
    <property type="entry name" value="HisKA_3"/>
    <property type="match status" value="1"/>
</dbReference>
<dbReference type="EMBL" id="JRYB01000001">
    <property type="protein sequence ID" value="OIJ42931.1"/>
    <property type="molecule type" value="Genomic_DNA"/>
</dbReference>
<keyword evidence="5 11" id="KW-0418">Kinase</keyword>